<organism evidence="9 10">
    <name type="scientific">Morchella conica CCBAS932</name>
    <dbReference type="NCBI Taxonomy" id="1392247"/>
    <lineage>
        <taxon>Eukaryota</taxon>
        <taxon>Fungi</taxon>
        <taxon>Dikarya</taxon>
        <taxon>Ascomycota</taxon>
        <taxon>Pezizomycotina</taxon>
        <taxon>Pezizomycetes</taxon>
        <taxon>Pezizales</taxon>
        <taxon>Morchellaceae</taxon>
        <taxon>Morchella</taxon>
    </lineage>
</organism>
<accession>A0A3N4L1F2</accession>
<dbReference type="EMBL" id="ML119112">
    <property type="protein sequence ID" value="RPB15538.1"/>
    <property type="molecule type" value="Genomic_DNA"/>
</dbReference>
<keyword evidence="7" id="KW-0812">Transmembrane</keyword>
<evidence type="ECO:0000256" key="6">
    <source>
        <dbReference type="ARBA" id="ARBA00023027"/>
    </source>
</evidence>
<dbReference type="GO" id="GO:0046872">
    <property type="term" value="F:metal ion binding"/>
    <property type="evidence" value="ECO:0007669"/>
    <property type="project" value="UniProtKB-KW"/>
</dbReference>
<dbReference type="Pfam" id="PF08240">
    <property type="entry name" value="ADH_N"/>
    <property type="match status" value="1"/>
</dbReference>
<dbReference type="PANTHER" id="PTHR43161:SF25">
    <property type="entry name" value="ALCOHOL DEHYDROGENASE, PUTATIVE (AFU_ORTHOLOGUE AFUA_1G14390)-RELATED"/>
    <property type="match status" value="1"/>
</dbReference>
<dbReference type="AlphaFoldDB" id="A0A3N4L1F2"/>
<keyword evidence="7" id="KW-0472">Membrane</keyword>
<keyword evidence="10" id="KW-1185">Reference proteome</keyword>
<dbReference type="GO" id="GO:0006062">
    <property type="term" value="P:sorbitol catabolic process"/>
    <property type="evidence" value="ECO:0007669"/>
    <property type="project" value="TreeGrafter"/>
</dbReference>
<evidence type="ECO:0000256" key="2">
    <source>
        <dbReference type="ARBA" id="ARBA00008072"/>
    </source>
</evidence>
<evidence type="ECO:0000256" key="3">
    <source>
        <dbReference type="ARBA" id="ARBA00022723"/>
    </source>
</evidence>
<name>A0A3N4L1F2_9PEZI</name>
<dbReference type="SUPFAM" id="SSF51735">
    <property type="entry name" value="NAD(P)-binding Rossmann-fold domains"/>
    <property type="match status" value="1"/>
</dbReference>
<dbReference type="STRING" id="1392247.A0A3N4L1F2"/>
<evidence type="ECO:0000256" key="7">
    <source>
        <dbReference type="SAM" id="Phobius"/>
    </source>
</evidence>
<comment type="similarity">
    <text evidence="2">Belongs to the zinc-containing alcohol dehydrogenase family.</text>
</comment>
<dbReference type="InterPro" id="IPR036291">
    <property type="entry name" value="NAD(P)-bd_dom_sf"/>
</dbReference>
<dbReference type="Proteomes" id="UP000277580">
    <property type="component" value="Unassembled WGS sequence"/>
</dbReference>
<dbReference type="Gene3D" id="3.90.180.10">
    <property type="entry name" value="Medium-chain alcohol dehydrogenases, catalytic domain"/>
    <property type="match status" value="1"/>
</dbReference>
<dbReference type="InterPro" id="IPR013154">
    <property type="entry name" value="ADH-like_N"/>
</dbReference>
<dbReference type="CDD" id="cd05285">
    <property type="entry name" value="sorbitol_DH"/>
    <property type="match status" value="1"/>
</dbReference>
<sequence>MSSKSVKASVLHGVKDLRIDSVSLPPPGPLDLQIDVRSTTLCGSDLHYYHHYRLGDILVNSPMAPGHEASGIVTSVGDSLTSDWSVGDRVALEVGLPCENCDTCKGGQYNLCAGMRFRSSAKSTPHFWGTLQETINHPAKWCHKLPPHVSYATASLLEPLSVAIHSTRRTLRNGSLAPGSTVLIIGAGAVGLLVGAMAKLSGASRIIITDINEGRTDFAVKEGFATQGIVVPPPAKRPETIEEKLAIAKENAATLTKAVGREGSGADATFECTGMETCVQTGIYATRPGGTLVLVGMGVPIQTLPISAAALREVDIVGSFRYANTYPAGIEIVSKGLIPNLEKIITHTYHGLSQVGDAFSMASRQRDDEGNLVIKVECSMPEK</sequence>
<feature type="transmembrane region" description="Helical" evidence="7">
    <location>
        <begin position="176"/>
        <end position="198"/>
    </location>
</feature>
<dbReference type="OrthoDB" id="5363962at2759"/>
<dbReference type="Pfam" id="PF00107">
    <property type="entry name" value="ADH_zinc_N"/>
    <property type="match status" value="1"/>
</dbReference>
<dbReference type="SUPFAM" id="SSF50129">
    <property type="entry name" value="GroES-like"/>
    <property type="match status" value="1"/>
</dbReference>
<comment type="cofactor">
    <cofactor evidence="1">
        <name>Zn(2+)</name>
        <dbReference type="ChEBI" id="CHEBI:29105"/>
    </cofactor>
</comment>
<dbReference type="InterPro" id="IPR020843">
    <property type="entry name" value="ER"/>
</dbReference>
<evidence type="ECO:0000256" key="1">
    <source>
        <dbReference type="ARBA" id="ARBA00001947"/>
    </source>
</evidence>
<dbReference type="GO" id="GO:0003939">
    <property type="term" value="F:L-iditol 2-dehydrogenase (NAD+) activity"/>
    <property type="evidence" value="ECO:0007669"/>
    <property type="project" value="TreeGrafter"/>
</dbReference>
<evidence type="ECO:0000256" key="5">
    <source>
        <dbReference type="ARBA" id="ARBA00023002"/>
    </source>
</evidence>
<keyword evidence="5" id="KW-0560">Oxidoreductase</keyword>
<dbReference type="SMART" id="SM00829">
    <property type="entry name" value="PKS_ER"/>
    <property type="match status" value="1"/>
</dbReference>
<dbReference type="PANTHER" id="PTHR43161">
    <property type="entry name" value="SORBITOL DEHYDROGENASE"/>
    <property type="match status" value="1"/>
</dbReference>
<feature type="domain" description="Enoyl reductase (ER)" evidence="8">
    <location>
        <begin position="13"/>
        <end position="374"/>
    </location>
</feature>
<keyword evidence="6" id="KW-0520">NAD</keyword>
<reference evidence="9 10" key="1">
    <citation type="journal article" date="2018" name="Nat. Ecol. Evol.">
        <title>Pezizomycetes genomes reveal the molecular basis of ectomycorrhizal truffle lifestyle.</title>
        <authorList>
            <person name="Murat C."/>
            <person name="Payen T."/>
            <person name="Noel B."/>
            <person name="Kuo A."/>
            <person name="Morin E."/>
            <person name="Chen J."/>
            <person name="Kohler A."/>
            <person name="Krizsan K."/>
            <person name="Balestrini R."/>
            <person name="Da Silva C."/>
            <person name="Montanini B."/>
            <person name="Hainaut M."/>
            <person name="Levati E."/>
            <person name="Barry K.W."/>
            <person name="Belfiori B."/>
            <person name="Cichocki N."/>
            <person name="Clum A."/>
            <person name="Dockter R.B."/>
            <person name="Fauchery L."/>
            <person name="Guy J."/>
            <person name="Iotti M."/>
            <person name="Le Tacon F."/>
            <person name="Lindquist E.A."/>
            <person name="Lipzen A."/>
            <person name="Malagnac F."/>
            <person name="Mello A."/>
            <person name="Molinier V."/>
            <person name="Miyauchi S."/>
            <person name="Poulain J."/>
            <person name="Riccioni C."/>
            <person name="Rubini A."/>
            <person name="Sitrit Y."/>
            <person name="Splivallo R."/>
            <person name="Traeger S."/>
            <person name="Wang M."/>
            <person name="Zifcakova L."/>
            <person name="Wipf D."/>
            <person name="Zambonelli A."/>
            <person name="Paolocci F."/>
            <person name="Nowrousian M."/>
            <person name="Ottonello S."/>
            <person name="Baldrian P."/>
            <person name="Spatafora J.W."/>
            <person name="Henrissat B."/>
            <person name="Nagy L.G."/>
            <person name="Aury J.M."/>
            <person name="Wincker P."/>
            <person name="Grigoriev I.V."/>
            <person name="Bonfante P."/>
            <person name="Martin F.M."/>
        </authorList>
    </citation>
    <scope>NUCLEOTIDE SEQUENCE [LARGE SCALE GENOMIC DNA]</scope>
    <source>
        <strain evidence="9 10">CCBAS932</strain>
    </source>
</reference>
<keyword evidence="7" id="KW-1133">Transmembrane helix</keyword>
<proteinExistence type="inferred from homology"/>
<dbReference type="InterPro" id="IPR013149">
    <property type="entry name" value="ADH-like_C"/>
</dbReference>
<dbReference type="InterPro" id="IPR045306">
    <property type="entry name" value="SDH-like"/>
</dbReference>
<protein>
    <submittedName>
        <fullName evidence="9">GroES-like protein</fullName>
    </submittedName>
</protein>
<evidence type="ECO:0000313" key="9">
    <source>
        <dbReference type="EMBL" id="RPB15538.1"/>
    </source>
</evidence>
<keyword evidence="4" id="KW-0862">Zinc</keyword>
<evidence type="ECO:0000313" key="10">
    <source>
        <dbReference type="Proteomes" id="UP000277580"/>
    </source>
</evidence>
<dbReference type="Gene3D" id="3.40.50.720">
    <property type="entry name" value="NAD(P)-binding Rossmann-like Domain"/>
    <property type="match status" value="1"/>
</dbReference>
<evidence type="ECO:0000256" key="4">
    <source>
        <dbReference type="ARBA" id="ARBA00022833"/>
    </source>
</evidence>
<dbReference type="InterPro" id="IPR011032">
    <property type="entry name" value="GroES-like_sf"/>
</dbReference>
<keyword evidence="3" id="KW-0479">Metal-binding</keyword>
<gene>
    <name evidence="9" type="ORF">P167DRAFT_532926</name>
</gene>
<dbReference type="InParanoid" id="A0A3N4L1F2"/>
<evidence type="ECO:0000259" key="8">
    <source>
        <dbReference type="SMART" id="SM00829"/>
    </source>
</evidence>